<feature type="coiled-coil region" evidence="1">
    <location>
        <begin position="590"/>
        <end position="658"/>
    </location>
</feature>
<feature type="compositionally biased region" description="Basic and acidic residues" evidence="2">
    <location>
        <begin position="813"/>
        <end position="829"/>
    </location>
</feature>
<evidence type="ECO:0008006" key="7">
    <source>
        <dbReference type="Google" id="ProtNLM"/>
    </source>
</evidence>
<accession>A0A1D9PBU3</accession>
<keyword evidence="6" id="KW-1185">Reference proteome</keyword>
<reference evidence="5 6" key="1">
    <citation type="submission" date="2016-10" db="EMBL/GenBank/DDBJ databases">
        <title>Complete Genome Sequence of Flavobacterium sp. PK15.</title>
        <authorList>
            <person name="Ekwe A."/>
            <person name="Kim S.B."/>
        </authorList>
    </citation>
    <scope>NUCLEOTIDE SEQUENCE [LARGE SCALE GENOMIC DNA]</scope>
    <source>
        <strain evidence="5 6">PK15</strain>
    </source>
</reference>
<dbReference type="Pfam" id="PF08401">
    <property type="entry name" value="ArdcN"/>
    <property type="match status" value="1"/>
</dbReference>
<name>A0A1D9PBU3_9FLAO</name>
<dbReference type="AlphaFoldDB" id="A0A1D9PBU3"/>
<evidence type="ECO:0000256" key="2">
    <source>
        <dbReference type="SAM" id="MobiDB-lite"/>
    </source>
</evidence>
<dbReference type="InterPro" id="IPR027417">
    <property type="entry name" value="P-loop_NTPase"/>
</dbReference>
<dbReference type="RefSeq" id="WP_071184834.1">
    <property type="nucleotide sequence ID" value="NZ_CP017774.1"/>
</dbReference>
<evidence type="ECO:0000313" key="5">
    <source>
        <dbReference type="EMBL" id="AOZ99585.1"/>
    </source>
</evidence>
<protein>
    <recommendedName>
        <fullName evidence="7">Antirestriction protein</fullName>
    </recommendedName>
</protein>
<organism evidence="5 6">
    <name type="scientific">Flavobacterium commune</name>
    <dbReference type="NCBI Taxonomy" id="1306519"/>
    <lineage>
        <taxon>Bacteria</taxon>
        <taxon>Pseudomonadati</taxon>
        <taxon>Bacteroidota</taxon>
        <taxon>Flavobacteriia</taxon>
        <taxon>Flavobacteriales</taxon>
        <taxon>Flavobacteriaceae</taxon>
        <taxon>Flavobacterium</taxon>
    </lineage>
</organism>
<feature type="region of interest" description="Disordered" evidence="2">
    <location>
        <begin position="813"/>
        <end position="832"/>
    </location>
</feature>
<dbReference type="Gene3D" id="3.40.50.300">
    <property type="entry name" value="P-loop containing nucleotide triphosphate hydrolases"/>
    <property type="match status" value="1"/>
</dbReference>
<dbReference type="OrthoDB" id="9792687at2"/>
<sequence>MSVTKQFNGLAGTTVTREYLIELQAKAKAENHKEVYERVSKFLANYPDDKKFEIEIDTPARETRGLSVPVVPKKKGEELHYMQDNVKVASINKHGVITWHKKGIPSKERYQIRKAARVVGLGCPNPEDFNGMLHGIDMETENHEQIYGLGKAVSPDAIYDMVTKRMLDLIEKANKGDYERAWNDEGYLIPYNFVSKKPYRGINSMMLTPLFGTLDNPYFLTFTQIKEKGGKLKKGSKGQEVVYFSRTEKEYSDAEIERINKAAGSETAKKGDKKEFFFLKYYNVFSASDIEGIDFDLDNFKLLGKVTNDVKAGNNQTIDIAEKIVTHYPKPNPKIEYKGNKAFFAPSKDLVSMPPIDKFKSSQDFYRTLFHELSHSTGHENRLKRDFSGAFGSPEYAFEELTAEFGAVFLSAQAGIMFYTNKNHAGYLKGWNEVLVPQLKKDNRFLMRASSAAQKAADFILQPDSDGIFKFLKKEAKKTDKKEIKKAVEKEENYPFFKEEIPYDVAYRAYTGISFTPEKRAVSEQNGYFDFLKSVYDENHKKAKASDKLEIFETNFLKFKEGYLKRSLDYLRSKHGIFSSMIAGSARFPVARMEKKNRIANDKLNELVEYGKIGQKRLLASITPEAEKPIKTGAKGTLEILQEKLKEAEKNHKKNLEGNKLLKKIRSNPKATTKDLVDGLIAIGFNEEVAKKEADYFMKYTYAGFHTANSNAKVKRIKDQIALEEKLNQRKSQTGNKEYSFKNGKVLDNYELNKIQVLFDNKPDEKTRSFLKKSGQAFKWSPNNGAWQRQLNTYYRLNREDLFKFLEVSANEAKDQEKTKNNTDKDKKNTKTAAKYPNGTVVNWDGVIYEVGNSVNMSTAASSMKYLLISGNTEIWTDEATIDSLKAKENQQKVDKNGQVALFGSLNAPDVTEIETIYQEVPAQVPAVQQTIVHVPMEEIEDPEEERVITPLNRNSLAYRKQNRSNTVHEYYTIENPDIATFLGKIEKKKKESVAITIAGGQGSGKTSFVFQLMNAFSKHYKVGHASIEEHPESALYEDKAERFWNENAKATIDSPEINSMQDIKDLILRNDVIVIDSFSKLLSMDNKISLDETFRKKYDGKLFVIIYQLTTDGKMRGGSSSQFDGDVILFVEKFPDFKDNYVYADKNRYQNRSLDELHYNIATAKLVQPEEEEEDLQFEEVERI</sequence>
<evidence type="ECO:0000259" key="4">
    <source>
        <dbReference type="Pfam" id="PF18818"/>
    </source>
</evidence>
<dbReference type="Proteomes" id="UP000178198">
    <property type="component" value="Chromosome"/>
</dbReference>
<gene>
    <name evidence="5" type="ORF">BIW12_09110</name>
</gene>
<keyword evidence="1" id="KW-0175">Coiled coil</keyword>
<evidence type="ECO:0000256" key="1">
    <source>
        <dbReference type="SAM" id="Coils"/>
    </source>
</evidence>
<dbReference type="Pfam" id="PF18818">
    <property type="entry name" value="MPTase-PolyVal"/>
    <property type="match status" value="1"/>
</dbReference>
<feature type="domain" description="Polyvalent protein metallopeptidase" evidence="4">
    <location>
        <begin position="334"/>
        <end position="451"/>
    </location>
</feature>
<evidence type="ECO:0000313" key="6">
    <source>
        <dbReference type="Proteomes" id="UP000178198"/>
    </source>
</evidence>
<dbReference type="GO" id="GO:0003697">
    <property type="term" value="F:single-stranded DNA binding"/>
    <property type="evidence" value="ECO:0007669"/>
    <property type="project" value="InterPro"/>
</dbReference>
<dbReference type="EMBL" id="CP017774">
    <property type="protein sequence ID" value="AOZ99585.1"/>
    <property type="molecule type" value="Genomic_DNA"/>
</dbReference>
<dbReference type="InterPro" id="IPR041459">
    <property type="entry name" value="MPTase-PolyVal"/>
</dbReference>
<evidence type="ECO:0000259" key="3">
    <source>
        <dbReference type="Pfam" id="PF08401"/>
    </source>
</evidence>
<feature type="domain" description="N-terminal" evidence="3">
    <location>
        <begin position="157"/>
        <end position="285"/>
    </location>
</feature>
<proteinExistence type="predicted"/>
<dbReference type="InterPro" id="IPR013610">
    <property type="entry name" value="ArdC_N"/>
</dbReference>
<dbReference type="KEGG" id="fcm:BIW12_09110"/>
<dbReference type="STRING" id="1306519.BIW12_09110"/>
<dbReference type="SUPFAM" id="SSF52540">
    <property type="entry name" value="P-loop containing nucleoside triphosphate hydrolases"/>
    <property type="match status" value="1"/>
</dbReference>